<name>A0A975MQE9_9GAMM</name>
<gene>
    <name evidence="1" type="ORF">KEF85_06705</name>
</gene>
<protein>
    <submittedName>
        <fullName evidence="1">Toxin-antitoxin system HicB family antitoxin</fullName>
    </submittedName>
</protein>
<keyword evidence="2" id="KW-1185">Reference proteome</keyword>
<dbReference type="RefSeq" id="WP_215584327.1">
    <property type="nucleotide sequence ID" value="NZ_CP073754.1"/>
</dbReference>
<dbReference type="KEGG" id="mpad:KEF85_06705"/>
<evidence type="ECO:0000313" key="1">
    <source>
        <dbReference type="EMBL" id="QWF72133.1"/>
    </source>
</evidence>
<reference evidence="1" key="1">
    <citation type="submission" date="2021-04" db="EMBL/GenBank/DDBJ databases">
        <title>Draft genome sequence data of methanotrophic Methylovulum sp. strain S1L and Methylomonas sp. strain S2AM isolated from boreal lake water columns.</title>
        <authorList>
            <person name="Rissanen A.J."/>
            <person name="Mangayil R."/>
            <person name="Svenning M.M."/>
            <person name="Khanongnuch R."/>
        </authorList>
    </citation>
    <scope>NUCLEOTIDE SEQUENCE</scope>
    <source>
        <strain evidence="1">S2AM</strain>
    </source>
</reference>
<dbReference type="InterPro" id="IPR010985">
    <property type="entry name" value="Ribbon_hlx_hlx"/>
</dbReference>
<dbReference type="AlphaFoldDB" id="A0A975MQE9"/>
<sequence>MRALTLRLPDSKHDRLKQLAKSKGISVNHLLDEVTTLMLAEFDLETQFQIRSRRGQGKLERGLALLAKAKVS</sequence>
<dbReference type="GO" id="GO:0006355">
    <property type="term" value="P:regulation of DNA-templated transcription"/>
    <property type="evidence" value="ECO:0007669"/>
    <property type="project" value="InterPro"/>
</dbReference>
<proteinExistence type="predicted"/>
<dbReference type="Proteomes" id="UP000676649">
    <property type="component" value="Chromosome"/>
</dbReference>
<accession>A0A975MQE9</accession>
<evidence type="ECO:0000313" key="2">
    <source>
        <dbReference type="Proteomes" id="UP000676649"/>
    </source>
</evidence>
<organism evidence="1 2">
    <name type="scientific">Methylomonas paludis</name>
    <dbReference type="NCBI Taxonomy" id="1173101"/>
    <lineage>
        <taxon>Bacteria</taxon>
        <taxon>Pseudomonadati</taxon>
        <taxon>Pseudomonadota</taxon>
        <taxon>Gammaproteobacteria</taxon>
        <taxon>Methylococcales</taxon>
        <taxon>Methylococcaceae</taxon>
        <taxon>Methylomonas</taxon>
    </lineage>
</organism>
<dbReference type="EMBL" id="CP073754">
    <property type="protein sequence ID" value="QWF72133.1"/>
    <property type="molecule type" value="Genomic_DNA"/>
</dbReference>
<dbReference type="SUPFAM" id="SSF47598">
    <property type="entry name" value="Ribbon-helix-helix"/>
    <property type="match status" value="1"/>
</dbReference>